<evidence type="ECO:0000256" key="1">
    <source>
        <dbReference type="ARBA" id="ARBA00001947"/>
    </source>
</evidence>
<evidence type="ECO:0000313" key="12">
    <source>
        <dbReference type="Proteomes" id="UP001273505"/>
    </source>
</evidence>
<keyword evidence="12" id="KW-1185">Reference proteome</keyword>
<protein>
    <recommendedName>
        <fullName evidence="10">M18 family aminopeptidase</fullName>
        <ecNumber evidence="10">3.4.11.-</ecNumber>
    </recommendedName>
</protein>
<evidence type="ECO:0000256" key="8">
    <source>
        <dbReference type="ARBA" id="ARBA00023049"/>
    </source>
</evidence>
<evidence type="ECO:0000256" key="3">
    <source>
        <dbReference type="ARBA" id="ARBA00022438"/>
    </source>
</evidence>
<evidence type="ECO:0000256" key="9">
    <source>
        <dbReference type="RuleBase" id="RU004386"/>
    </source>
</evidence>
<name>A0ABU4RUB9_9GAMM</name>
<keyword evidence="7 9" id="KW-0862">Zinc</keyword>
<evidence type="ECO:0000256" key="5">
    <source>
        <dbReference type="ARBA" id="ARBA00022723"/>
    </source>
</evidence>
<dbReference type="NCBIfam" id="NF002759">
    <property type="entry name" value="PRK02813.1"/>
    <property type="match status" value="1"/>
</dbReference>
<evidence type="ECO:0000256" key="7">
    <source>
        <dbReference type="ARBA" id="ARBA00022833"/>
    </source>
</evidence>
<keyword evidence="8 9" id="KW-0482">Metalloprotease</keyword>
<evidence type="ECO:0000256" key="10">
    <source>
        <dbReference type="RuleBase" id="RU004387"/>
    </source>
</evidence>
<dbReference type="EC" id="3.4.11.-" evidence="10"/>
<dbReference type="PANTHER" id="PTHR28570:SF3">
    <property type="entry name" value="ASPARTYL AMINOPEPTIDASE"/>
    <property type="match status" value="1"/>
</dbReference>
<dbReference type="GO" id="GO:0004177">
    <property type="term" value="F:aminopeptidase activity"/>
    <property type="evidence" value="ECO:0007669"/>
    <property type="project" value="UniProtKB-KW"/>
</dbReference>
<dbReference type="InterPro" id="IPR023358">
    <property type="entry name" value="Peptidase_M18_dom2"/>
</dbReference>
<dbReference type="Pfam" id="PF02127">
    <property type="entry name" value="Peptidase_M18"/>
    <property type="match status" value="1"/>
</dbReference>
<keyword evidence="3 9" id="KW-0031">Aminopeptidase</keyword>
<dbReference type="Proteomes" id="UP001273505">
    <property type="component" value="Unassembled WGS sequence"/>
</dbReference>
<dbReference type="RefSeq" id="WP_302721317.1">
    <property type="nucleotide sequence ID" value="NZ_JAULRU010000264.1"/>
</dbReference>
<dbReference type="SUPFAM" id="SSF101821">
    <property type="entry name" value="Aminopeptidase/glucanase lid domain"/>
    <property type="match status" value="1"/>
</dbReference>
<proteinExistence type="inferred from homology"/>
<dbReference type="EMBL" id="JAXAFO010000004">
    <property type="protein sequence ID" value="MDX6848475.1"/>
    <property type="molecule type" value="Genomic_DNA"/>
</dbReference>
<gene>
    <name evidence="11" type="ORF">SCD92_03830</name>
</gene>
<evidence type="ECO:0000313" key="11">
    <source>
        <dbReference type="EMBL" id="MDX6848475.1"/>
    </source>
</evidence>
<sequence length="438" mass="47548">MQRADTQSFNQGLLEFIAASPTPFHATRNMAEQLVAAGFVRLNEADSWSLQQGKRYFVTRNDSSIIAFCYGSTPLEKTGIRMFGAHTDSPCLKLKPNAYSVNAGYVQLAVEVYGGALLNTWFDRDLSIAGRVTYKGDGDVPLSRLIDFQRPVACLPNLAIHLDREANRNKSVNPQKEMLPILMVAGAEEQDLHSLLKTELQRTDADAVVKAILGFELSLYDTHKPALIGFNEDFIASARLDNLLSCYVGLDAMLNASTEQSCLLVCNDHEEVGSASACGAKGPMLEHFLQRLIPDTQLRLRALDASMMISADNAHAIHPNYQQKHDAGHGPMLNGGPVIKVNSNQRYATTSETAALFKLLCGRAGVPVQSFVSRSDMECGSTIGPITSSEVGVKTLDVGVPTFAMHSTRELAGSDDAYGLSRVAKAYFEQVAAPGKFA</sequence>
<accession>A0ABU4RUB9</accession>
<comment type="caution">
    <text evidence="11">The sequence shown here is derived from an EMBL/GenBank/DDBJ whole genome shotgun (WGS) entry which is preliminary data.</text>
</comment>
<dbReference type="InterPro" id="IPR001948">
    <property type="entry name" value="Peptidase_M18"/>
</dbReference>
<evidence type="ECO:0000256" key="2">
    <source>
        <dbReference type="ARBA" id="ARBA00008290"/>
    </source>
</evidence>
<dbReference type="CDD" id="cd05658">
    <property type="entry name" value="M18_DAP"/>
    <property type="match status" value="1"/>
</dbReference>
<keyword evidence="6 9" id="KW-0378">Hydrolase</keyword>
<comment type="cofactor">
    <cofactor evidence="1 10">
        <name>Zn(2+)</name>
        <dbReference type="ChEBI" id="CHEBI:29105"/>
    </cofactor>
</comment>
<keyword evidence="5 9" id="KW-0479">Metal-binding</keyword>
<dbReference type="PRINTS" id="PR00932">
    <property type="entry name" value="AMINO1PTASE"/>
</dbReference>
<keyword evidence="4 9" id="KW-0645">Protease</keyword>
<evidence type="ECO:0000256" key="6">
    <source>
        <dbReference type="ARBA" id="ARBA00022801"/>
    </source>
</evidence>
<dbReference type="Gene3D" id="2.30.250.10">
    <property type="entry name" value="Aminopeptidase i, Domain 2"/>
    <property type="match status" value="1"/>
</dbReference>
<evidence type="ECO:0000256" key="4">
    <source>
        <dbReference type="ARBA" id="ARBA00022670"/>
    </source>
</evidence>
<comment type="similarity">
    <text evidence="2 9">Belongs to the peptidase M18 family.</text>
</comment>
<dbReference type="PANTHER" id="PTHR28570">
    <property type="entry name" value="ASPARTYL AMINOPEPTIDASE"/>
    <property type="match status" value="1"/>
</dbReference>
<dbReference type="Gene3D" id="3.40.630.10">
    <property type="entry name" value="Zn peptidases"/>
    <property type="match status" value="1"/>
</dbReference>
<organism evidence="11 12">
    <name type="scientific">Gilvimarinus gilvus</name>
    <dbReference type="NCBI Taxonomy" id="3058038"/>
    <lineage>
        <taxon>Bacteria</taxon>
        <taxon>Pseudomonadati</taxon>
        <taxon>Pseudomonadota</taxon>
        <taxon>Gammaproteobacteria</taxon>
        <taxon>Cellvibrionales</taxon>
        <taxon>Cellvibrionaceae</taxon>
        <taxon>Gilvimarinus</taxon>
    </lineage>
</organism>
<reference evidence="11 12" key="1">
    <citation type="submission" date="2023-11" db="EMBL/GenBank/DDBJ databases">
        <title>Gilvimarinus fulvus sp. nov., isolated from the surface of Kelp.</title>
        <authorList>
            <person name="Sun Y.Y."/>
            <person name="Gong Y."/>
            <person name="Du Z.J."/>
        </authorList>
    </citation>
    <scope>NUCLEOTIDE SEQUENCE [LARGE SCALE GENOMIC DNA]</scope>
    <source>
        <strain evidence="11 12">SDUM040013</strain>
    </source>
</reference>
<dbReference type="SUPFAM" id="SSF53187">
    <property type="entry name" value="Zn-dependent exopeptidases"/>
    <property type="match status" value="1"/>
</dbReference>